<feature type="binding site" evidence="2">
    <location>
        <position position="56"/>
    </location>
    <ligand>
        <name>substrate</name>
    </ligand>
</feature>
<evidence type="ECO:0000256" key="1">
    <source>
        <dbReference type="ARBA" id="ARBA00022801"/>
    </source>
</evidence>
<dbReference type="SMART" id="SM00855">
    <property type="entry name" value="PGAM"/>
    <property type="match status" value="1"/>
</dbReference>
<dbReference type="Gene3D" id="3.40.50.1240">
    <property type="entry name" value="Phosphoglycerate mutase-like"/>
    <property type="match status" value="1"/>
</dbReference>
<dbReference type="InterPro" id="IPR001345">
    <property type="entry name" value="PG/BPGM_mutase_AS"/>
</dbReference>
<organism evidence="3">
    <name type="scientific">Paraconexibacter sp. AEG42_29</name>
    <dbReference type="NCBI Taxonomy" id="2997339"/>
    <lineage>
        <taxon>Bacteria</taxon>
        <taxon>Bacillati</taxon>
        <taxon>Actinomycetota</taxon>
        <taxon>Thermoleophilia</taxon>
        <taxon>Solirubrobacterales</taxon>
        <taxon>Paraconexibacteraceae</taxon>
        <taxon>Paraconexibacter</taxon>
    </lineage>
</organism>
<reference evidence="3" key="1">
    <citation type="submission" date="2022-12" db="EMBL/GenBank/DDBJ databases">
        <title>Paraconexibacter alkalitolerans sp. nov. and Baekduia alba sp. nov., isolated from soil and emended description of the genera Paraconexibacter (Chun et al., 2020) and Baekduia (An et al., 2020).</title>
        <authorList>
            <person name="Vieira S."/>
            <person name="Huber K.J."/>
            <person name="Geppert A."/>
            <person name="Wolf J."/>
            <person name="Neumann-Schaal M."/>
            <person name="Muesken M."/>
            <person name="Overmann J."/>
        </authorList>
    </citation>
    <scope>NUCLEOTIDE SEQUENCE</scope>
    <source>
        <strain evidence="3">AEG42_29</strain>
    </source>
</reference>
<feature type="binding site" evidence="2">
    <location>
        <begin position="6"/>
        <end position="13"/>
    </location>
    <ligand>
        <name>substrate</name>
    </ligand>
</feature>
<dbReference type="GO" id="GO:0043456">
    <property type="term" value="P:regulation of pentose-phosphate shunt"/>
    <property type="evidence" value="ECO:0007669"/>
    <property type="project" value="TreeGrafter"/>
</dbReference>
<name>A0AAU7ANS9_9ACTN</name>
<dbReference type="Pfam" id="PF00300">
    <property type="entry name" value="His_Phos_1"/>
    <property type="match status" value="1"/>
</dbReference>
<dbReference type="AlphaFoldDB" id="A0AAU7ANS9"/>
<sequence>MLFLARHGETAYNAEGRFQGQAPVGLTARGVDQAHALARTAAEREWGGLYCSPLPRARQTAAIVGAAIGLEPVEEPRFMEADAGSWTDRLYTDVEAADPDGWAAYNATDPAFAFPDGESLEQLSTRVHDGFQAVRGVGREPALIVCHRGVIRVARCHADPRGLAGFMSWDVANGTVEAL</sequence>
<evidence type="ECO:0000313" key="3">
    <source>
        <dbReference type="EMBL" id="XAY03303.1"/>
    </source>
</evidence>
<proteinExistence type="predicted"/>
<dbReference type="PROSITE" id="PS00175">
    <property type="entry name" value="PG_MUTASE"/>
    <property type="match status" value="1"/>
</dbReference>
<dbReference type="InterPro" id="IPR051695">
    <property type="entry name" value="Phosphoglycerate_Mutase"/>
</dbReference>
<dbReference type="GO" id="GO:0004331">
    <property type="term" value="F:fructose-2,6-bisphosphate 2-phosphatase activity"/>
    <property type="evidence" value="ECO:0007669"/>
    <property type="project" value="TreeGrafter"/>
</dbReference>
<keyword evidence="1 3" id="KW-0378">Hydrolase</keyword>
<dbReference type="EMBL" id="CP114014">
    <property type="protein sequence ID" value="XAY03303.1"/>
    <property type="molecule type" value="Genomic_DNA"/>
</dbReference>
<dbReference type="InterPro" id="IPR029033">
    <property type="entry name" value="His_PPase_superfam"/>
</dbReference>
<dbReference type="EC" id="3.1.3.3" evidence="3"/>
<evidence type="ECO:0000256" key="2">
    <source>
        <dbReference type="PIRSR" id="PIRSR613078-2"/>
    </source>
</evidence>
<protein>
    <submittedName>
        <fullName evidence="3">Phosphoserine phosphatase 1</fullName>
        <ecNumber evidence="3">3.1.3.3</ecNumber>
    </submittedName>
</protein>
<dbReference type="PANTHER" id="PTHR46517">
    <property type="entry name" value="FRUCTOSE-2,6-BISPHOSPHATASE TIGAR"/>
    <property type="match status" value="1"/>
</dbReference>
<dbReference type="GO" id="GO:0005829">
    <property type="term" value="C:cytosol"/>
    <property type="evidence" value="ECO:0007669"/>
    <property type="project" value="TreeGrafter"/>
</dbReference>
<dbReference type="KEGG" id="parq:DSM112329_00115"/>
<dbReference type="PIRSF" id="PIRSF000709">
    <property type="entry name" value="6PFK_2-Ptase"/>
    <property type="match status" value="1"/>
</dbReference>
<dbReference type="RefSeq" id="WP_354699857.1">
    <property type="nucleotide sequence ID" value="NZ_CP114014.1"/>
</dbReference>
<dbReference type="SUPFAM" id="SSF53254">
    <property type="entry name" value="Phosphoglycerate mutase-like"/>
    <property type="match status" value="1"/>
</dbReference>
<dbReference type="PANTHER" id="PTHR46517:SF1">
    <property type="entry name" value="FRUCTOSE-2,6-BISPHOSPHATASE TIGAR"/>
    <property type="match status" value="1"/>
</dbReference>
<dbReference type="InterPro" id="IPR013078">
    <property type="entry name" value="His_Pase_superF_clade-1"/>
</dbReference>
<dbReference type="CDD" id="cd07067">
    <property type="entry name" value="HP_PGM_like"/>
    <property type="match status" value="1"/>
</dbReference>
<dbReference type="GO" id="GO:0045820">
    <property type="term" value="P:negative regulation of glycolytic process"/>
    <property type="evidence" value="ECO:0007669"/>
    <property type="project" value="TreeGrafter"/>
</dbReference>
<gene>
    <name evidence="3" type="primary">pspA_1</name>
    <name evidence="3" type="ORF">DSM112329_00115</name>
</gene>
<accession>A0AAU7ANS9</accession>